<accession>A0ABS1CII8</accession>
<dbReference type="EC" id="2.1.2.1" evidence="8"/>
<dbReference type="InterPro" id="IPR001085">
    <property type="entry name" value="Ser_HO-MeTrfase"/>
</dbReference>
<protein>
    <recommendedName>
        <fullName evidence="8">Serine hydroxymethyltransferase</fullName>
        <shortName evidence="8">SHMT</shortName>
        <shortName evidence="8">Serine methylase</shortName>
        <ecNumber evidence="8">2.1.2.1</ecNumber>
    </recommendedName>
</protein>
<dbReference type="EMBL" id="NRRV01000031">
    <property type="protein sequence ID" value="MBK1631732.1"/>
    <property type="molecule type" value="Genomic_DNA"/>
</dbReference>
<dbReference type="InterPro" id="IPR049943">
    <property type="entry name" value="Ser_HO-MeTrfase-like"/>
</dbReference>
<dbReference type="InterPro" id="IPR019798">
    <property type="entry name" value="Ser_HO-MeTrfase_PLP_BS"/>
</dbReference>
<dbReference type="PROSITE" id="PS00096">
    <property type="entry name" value="SHMT"/>
    <property type="match status" value="1"/>
</dbReference>
<feature type="binding site" evidence="8">
    <location>
        <position position="121"/>
    </location>
    <ligand>
        <name>(6S)-5,6,7,8-tetrahydrofolate</name>
        <dbReference type="ChEBI" id="CHEBI:57453"/>
    </ligand>
</feature>
<comment type="catalytic activity">
    <reaction evidence="8">
        <text>(6R)-5,10-methylene-5,6,7,8-tetrahydrofolate + glycine + H2O = (6S)-5,6,7,8-tetrahydrofolate + L-serine</text>
        <dbReference type="Rhea" id="RHEA:15481"/>
        <dbReference type="ChEBI" id="CHEBI:15377"/>
        <dbReference type="ChEBI" id="CHEBI:15636"/>
        <dbReference type="ChEBI" id="CHEBI:33384"/>
        <dbReference type="ChEBI" id="CHEBI:57305"/>
        <dbReference type="ChEBI" id="CHEBI:57453"/>
        <dbReference type="EC" id="2.1.2.1"/>
    </reaction>
</comment>
<gene>
    <name evidence="8 10" type="primary">glyA</name>
    <name evidence="10" type="ORF">CKO31_13445</name>
</gene>
<evidence type="ECO:0000256" key="6">
    <source>
        <dbReference type="ARBA" id="ARBA00022679"/>
    </source>
</evidence>
<dbReference type="InterPro" id="IPR015421">
    <property type="entry name" value="PyrdxlP-dep_Trfase_major"/>
</dbReference>
<feature type="domain" description="Serine hydroxymethyltransferase-like" evidence="9">
    <location>
        <begin position="10"/>
        <end position="386"/>
    </location>
</feature>
<dbReference type="GO" id="GO:0004372">
    <property type="term" value="F:glycine hydroxymethyltransferase activity"/>
    <property type="evidence" value="ECO:0007669"/>
    <property type="project" value="UniProtKB-EC"/>
</dbReference>
<dbReference type="InterPro" id="IPR015424">
    <property type="entry name" value="PyrdxlP-dep_Trfase"/>
</dbReference>
<evidence type="ECO:0000256" key="7">
    <source>
        <dbReference type="ARBA" id="ARBA00022898"/>
    </source>
</evidence>
<dbReference type="PANTHER" id="PTHR11680">
    <property type="entry name" value="SERINE HYDROXYMETHYLTRANSFERASE"/>
    <property type="match status" value="1"/>
</dbReference>
<evidence type="ECO:0000256" key="2">
    <source>
        <dbReference type="ARBA" id="ARBA00006376"/>
    </source>
</evidence>
<name>A0ABS1CII8_9GAMM</name>
<keyword evidence="6 8" id="KW-0808">Transferase</keyword>
<evidence type="ECO:0000256" key="1">
    <source>
        <dbReference type="ARBA" id="ARBA00001933"/>
    </source>
</evidence>
<keyword evidence="7 8" id="KW-0663">Pyridoxal phosphate</keyword>
<comment type="caution">
    <text evidence="8">Lacks conserved residue(s) required for the propagation of feature annotation.</text>
</comment>
<evidence type="ECO:0000256" key="4">
    <source>
        <dbReference type="ARBA" id="ARBA00022563"/>
    </source>
</evidence>
<comment type="cofactor">
    <cofactor evidence="1 8">
        <name>pyridoxal 5'-phosphate</name>
        <dbReference type="ChEBI" id="CHEBI:597326"/>
    </cofactor>
</comment>
<dbReference type="PANTHER" id="PTHR11680:SF50">
    <property type="entry name" value="SERINE HYDROXYMETHYLTRANSFERASE"/>
    <property type="match status" value="1"/>
</dbReference>
<feature type="site" description="Plays an important role in substrate specificity" evidence="8">
    <location>
        <position position="229"/>
    </location>
</feature>
<dbReference type="InterPro" id="IPR015422">
    <property type="entry name" value="PyrdxlP-dep_Trfase_small"/>
</dbReference>
<reference evidence="10 11" key="1">
    <citation type="journal article" date="2020" name="Microorganisms">
        <title>Osmotic Adaptation and Compatible Solute Biosynthesis of Phototrophic Bacteria as Revealed from Genome Analyses.</title>
        <authorList>
            <person name="Imhoff J.F."/>
            <person name="Rahn T."/>
            <person name="Kunzel S."/>
            <person name="Keller A."/>
            <person name="Neulinger S.C."/>
        </authorList>
    </citation>
    <scope>NUCLEOTIDE SEQUENCE [LARGE SCALE GENOMIC DNA]</scope>
    <source>
        <strain evidence="10 11">DSM 6210</strain>
    </source>
</reference>
<evidence type="ECO:0000256" key="8">
    <source>
        <dbReference type="HAMAP-Rule" id="MF_00051"/>
    </source>
</evidence>
<comment type="caution">
    <text evidence="10">The sequence shown here is derived from an EMBL/GenBank/DDBJ whole genome shotgun (WGS) entry which is preliminary data.</text>
</comment>
<comment type="pathway">
    <text evidence="8">Amino-acid biosynthesis; glycine biosynthesis; glycine from L-serine: step 1/1.</text>
</comment>
<dbReference type="CDD" id="cd00378">
    <property type="entry name" value="SHMT"/>
    <property type="match status" value="1"/>
</dbReference>
<evidence type="ECO:0000256" key="5">
    <source>
        <dbReference type="ARBA" id="ARBA00022605"/>
    </source>
</evidence>
<feature type="binding site" evidence="8">
    <location>
        <begin position="125"/>
        <end position="127"/>
    </location>
    <ligand>
        <name>(6S)-5,6,7,8-tetrahydrofolate</name>
        <dbReference type="ChEBI" id="CHEBI:57453"/>
    </ligand>
</feature>
<dbReference type="Gene3D" id="3.40.640.10">
    <property type="entry name" value="Type I PLP-dependent aspartate aminotransferase-like (Major domain)"/>
    <property type="match status" value="1"/>
</dbReference>
<comment type="function">
    <text evidence="8">Catalyzes the reversible interconversion of serine and glycine with tetrahydrofolate (THF) serving as the one-carbon carrier. This reaction serves as the major source of one-carbon groups required for the biosynthesis of purines, thymidylate, methionine, and other important biomolecules. Also exhibits THF-independent aldolase activity toward beta-hydroxyamino acids, producing glycine and aldehydes, via a retro-aldol mechanism.</text>
</comment>
<comment type="subcellular location">
    <subcellularLocation>
        <location evidence="8">Cytoplasm</location>
    </subcellularLocation>
</comment>
<dbReference type="Gene3D" id="3.90.1150.10">
    <property type="entry name" value="Aspartate Aminotransferase, domain 1"/>
    <property type="match status" value="1"/>
</dbReference>
<evidence type="ECO:0000259" key="9">
    <source>
        <dbReference type="Pfam" id="PF00464"/>
    </source>
</evidence>
<evidence type="ECO:0000256" key="3">
    <source>
        <dbReference type="ARBA" id="ARBA00022490"/>
    </source>
</evidence>
<sequence length="421" mass="45652">MFDTDMQITGYDDELARAIRDEERRQEEHVELIASENYASPRVMEAQGTVLTNKYAEGYPAKRYYGGCEYVDVAENLAIERAKQLFGAAYANVQPHSGSQANAAVFMALCQPGDTVLGMSLADGGHLTHGAKPNFSGKLYNAVQYGIHADTGEIDYEQVEALAREHKPRMIIAGFSAYSRVVDWQRFRDIADSVGAYLLVDMAHIAGLVAAGVYPNPVPIADVVTTTTHKTLRGPRGGLILAKENPELAKKFNSLVFPGTQGGPLMHVIAAKAVAFKEAMEPGFKDYQRQVIMNAQAMAEVFLSRGYDVVSRGTDDHLFLVSFIEQGLTGKDVDAWLGAANITVNKNAVPNDPQSPFVTSGIRVGTPAITTRGFGLDEAKQLAGWMCDVIDARGDAATIEQVKGQVLALCARFPVYRQAAA</sequence>
<keyword evidence="3 8" id="KW-0963">Cytoplasm</keyword>
<keyword evidence="4 8" id="KW-0554">One-carbon metabolism</keyword>
<comment type="subunit">
    <text evidence="8">Homodimer.</text>
</comment>
<dbReference type="RefSeq" id="WP_200238421.1">
    <property type="nucleotide sequence ID" value="NZ_NRRV01000031.1"/>
</dbReference>
<organism evidence="10 11">
    <name type="scientific">Thiohalocapsa halophila</name>
    <dbReference type="NCBI Taxonomy" id="69359"/>
    <lineage>
        <taxon>Bacteria</taxon>
        <taxon>Pseudomonadati</taxon>
        <taxon>Pseudomonadota</taxon>
        <taxon>Gammaproteobacteria</taxon>
        <taxon>Chromatiales</taxon>
        <taxon>Chromatiaceae</taxon>
        <taxon>Thiohalocapsa</taxon>
    </lineage>
</organism>
<dbReference type="Pfam" id="PF00464">
    <property type="entry name" value="SHMT"/>
    <property type="match status" value="1"/>
</dbReference>
<comment type="pathway">
    <text evidence="8">One-carbon metabolism; tetrahydrofolate interconversion.</text>
</comment>
<dbReference type="InterPro" id="IPR039429">
    <property type="entry name" value="SHMT-like_dom"/>
</dbReference>
<keyword evidence="5 8" id="KW-0028">Amino-acid biosynthesis</keyword>
<proteinExistence type="inferred from homology"/>
<dbReference type="HAMAP" id="MF_00051">
    <property type="entry name" value="SHMT"/>
    <property type="match status" value="1"/>
</dbReference>
<dbReference type="NCBIfam" id="NF000586">
    <property type="entry name" value="PRK00011.1"/>
    <property type="match status" value="1"/>
</dbReference>
<evidence type="ECO:0000313" key="11">
    <source>
        <dbReference type="Proteomes" id="UP000748752"/>
    </source>
</evidence>
<evidence type="ECO:0000313" key="10">
    <source>
        <dbReference type="EMBL" id="MBK1631732.1"/>
    </source>
</evidence>
<comment type="similarity">
    <text evidence="2 8">Belongs to the SHMT family.</text>
</comment>
<dbReference type="SUPFAM" id="SSF53383">
    <property type="entry name" value="PLP-dependent transferases"/>
    <property type="match status" value="1"/>
</dbReference>
<feature type="modified residue" description="N6-(pyridoxal phosphate)lysine" evidence="8">
    <location>
        <position position="230"/>
    </location>
</feature>
<dbReference type="PIRSF" id="PIRSF000412">
    <property type="entry name" value="SHMT"/>
    <property type="match status" value="1"/>
</dbReference>
<feature type="binding site" evidence="8">
    <location>
        <begin position="355"/>
        <end position="357"/>
    </location>
    <ligand>
        <name>(6S)-5,6,7,8-tetrahydrofolate</name>
        <dbReference type="ChEBI" id="CHEBI:57453"/>
    </ligand>
</feature>
<keyword evidence="11" id="KW-1185">Reference proteome</keyword>
<dbReference type="Proteomes" id="UP000748752">
    <property type="component" value="Unassembled WGS sequence"/>
</dbReference>